<sequence>CCSTCGDFYSFTTLIINFSELTLIKMPPVKKPKAQKIEKQSTPKKPIDAAKNVVSGQLKKKVTKARPQKPKGPERGVVIVKHLPHGFFEQQLRQYFRQFGRVLRVRLARSLRTGNSKGYAFVEFEYPEVAKVAADTMDNYLMFQKVVKATYIPPEKQTLNFFRTSLKKVVNKAGKEIYVSDLTKATQRSVKKQNNWDESACQKRTVANLNKIKKLQEKYKDLGIDFSNLLVEPVKKAAGSAEASTSQAAAKKAGKKQKTAAKKEPTLEDLLGNTINEDSDDEDYVDASDDESDLEAEEEQADSEQTSDDSDEEEDLSPPPKQKKTKLADKLKRKPGTGGVQKKKIAPPAKSNKNAATQKLQLAAAKSLAKPLPKGKAKKSK</sequence>
<feature type="region of interest" description="Disordered" evidence="5">
    <location>
        <begin position="239"/>
        <end position="381"/>
    </location>
</feature>
<dbReference type="Pfam" id="PF00076">
    <property type="entry name" value="RRM_1"/>
    <property type="match status" value="1"/>
</dbReference>
<dbReference type="GO" id="GO:0003723">
    <property type="term" value="F:RNA binding"/>
    <property type="evidence" value="ECO:0007669"/>
    <property type="project" value="UniProtKB-UniRule"/>
</dbReference>
<dbReference type="SMART" id="SM00360">
    <property type="entry name" value="RRM"/>
    <property type="match status" value="1"/>
</dbReference>
<protein>
    <submittedName>
        <fullName evidence="7">FI03269p</fullName>
    </submittedName>
</protein>
<organism evidence="7">
    <name type="scientific">Drosophila melanogaster</name>
    <name type="common">Fruit fly</name>
    <dbReference type="NCBI Taxonomy" id="7227"/>
    <lineage>
        <taxon>Eukaryota</taxon>
        <taxon>Metazoa</taxon>
        <taxon>Ecdysozoa</taxon>
        <taxon>Arthropoda</taxon>
        <taxon>Hexapoda</taxon>
        <taxon>Insecta</taxon>
        <taxon>Pterygota</taxon>
        <taxon>Neoptera</taxon>
        <taxon>Endopterygota</taxon>
        <taxon>Diptera</taxon>
        <taxon>Brachycera</taxon>
        <taxon>Muscomorpha</taxon>
        <taxon>Ephydroidea</taxon>
        <taxon>Drosophilidae</taxon>
        <taxon>Drosophila</taxon>
        <taxon>Sophophora</taxon>
    </lineage>
</organism>
<dbReference type="GO" id="GO:0005730">
    <property type="term" value="C:nucleolus"/>
    <property type="evidence" value="ECO:0007669"/>
    <property type="project" value="UniProtKB-SubCell"/>
</dbReference>
<dbReference type="InterPro" id="IPR012677">
    <property type="entry name" value="Nucleotide-bd_a/b_plait_sf"/>
</dbReference>
<dbReference type="VEuPathDB" id="VectorBase:FBgn0038989"/>
<feature type="compositionally biased region" description="Low complexity" evidence="5">
    <location>
        <begin position="239"/>
        <end position="251"/>
    </location>
</feature>
<proteinExistence type="evidence at transcript level"/>
<dbReference type="InterPro" id="IPR000504">
    <property type="entry name" value="RRM_dom"/>
</dbReference>
<dbReference type="SUPFAM" id="SSF54928">
    <property type="entry name" value="RNA-binding domain, RBD"/>
    <property type="match status" value="1"/>
</dbReference>
<accession>B7FNI7</accession>
<dbReference type="PROSITE" id="PS50102">
    <property type="entry name" value="RRM"/>
    <property type="match status" value="1"/>
</dbReference>
<evidence type="ECO:0000256" key="4">
    <source>
        <dbReference type="PROSITE-ProRule" id="PRU00176"/>
    </source>
</evidence>
<dbReference type="OrthoDB" id="21467at2759"/>
<dbReference type="Bgee" id="FBgn0038989">
    <property type="expression patterns" value="Expressed in adult tracheocyte (Drosophila) in ovary and 111 other cell types or tissues"/>
</dbReference>
<evidence type="ECO:0000256" key="5">
    <source>
        <dbReference type="SAM" id="MobiDB-lite"/>
    </source>
</evidence>
<feature type="non-terminal residue" evidence="7">
    <location>
        <position position="1"/>
    </location>
</feature>
<dbReference type="AlphaFoldDB" id="B7FNI7"/>
<dbReference type="InterPro" id="IPR035979">
    <property type="entry name" value="RBD_domain_sf"/>
</dbReference>
<gene>
    <name evidence="7" type="primary">CG6937-RA</name>
</gene>
<evidence type="ECO:0000259" key="6">
    <source>
        <dbReference type="PROSITE" id="PS50102"/>
    </source>
</evidence>
<dbReference type="PANTHER" id="PTHR46754">
    <property type="entry name" value="MKI67 FHA DOMAIN-INTERACTING NUCLEOLAR PHOSPHOPROTEIN"/>
    <property type="match status" value="1"/>
</dbReference>
<feature type="compositionally biased region" description="Low complexity" evidence="5">
    <location>
        <begin position="353"/>
        <end position="372"/>
    </location>
</feature>
<comment type="subcellular location">
    <subcellularLocation>
        <location evidence="1">Nucleus</location>
        <location evidence="1">Nucleolus</location>
    </subcellularLocation>
</comment>
<dbReference type="CDD" id="cd12307">
    <property type="entry name" value="RRM_NIFK_like"/>
    <property type="match status" value="1"/>
</dbReference>
<evidence type="ECO:0000313" key="7">
    <source>
        <dbReference type="EMBL" id="ACK77592.1"/>
    </source>
</evidence>
<dbReference type="Gene3D" id="3.30.70.330">
    <property type="match status" value="1"/>
</dbReference>
<feature type="domain" description="RRM" evidence="6">
    <location>
        <begin position="76"/>
        <end position="154"/>
    </location>
</feature>
<reference evidence="7" key="1">
    <citation type="submission" date="2008-12" db="EMBL/GenBank/DDBJ databases">
        <authorList>
            <person name="Carlson J."/>
            <person name="Booth B."/>
            <person name="Frise E."/>
            <person name="Park S."/>
            <person name="Wan K."/>
            <person name="Yu C."/>
            <person name="Celniker S."/>
        </authorList>
    </citation>
    <scope>NUCLEOTIDE SEQUENCE</scope>
</reference>
<name>B7FNI7_DROME</name>
<feature type="compositionally biased region" description="Acidic residues" evidence="5">
    <location>
        <begin position="277"/>
        <end position="316"/>
    </location>
</feature>
<dbReference type="ExpressionAtlas" id="B7FNI7">
    <property type="expression patterns" value="baseline and differential"/>
</dbReference>
<evidence type="ECO:0000256" key="3">
    <source>
        <dbReference type="ARBA" id="ARBA00023242"/>
    </source>
</evidence>
<dbReference type="EMBL" id="BT053677">
    <property type="protein sequence ID" value="ACK77592.1"/>
    <property type="molecule type" value="mRNA"/>
</dbReference>
<evidence type="ECO:0000256" key="2">
    <source>
        <dbReference type="ARBA" id="ARBA00022884"/>
    </source>
</evidence>
<evidence type="ECO:0000256" key="1">
    <source>
        <dbReference type="ARBA" id="ARBA00004604"/>
    </source>
</evidence>
<feature type="compositionally biased region" description="Basic residues" evidence="5">
    <location>
        <begin position="321"/>
        <end position="345"/>
    </location>
</feature>
<keyword evidence="2 4" id="KW-0694">RNA-binding</keyword>
<keyword evidence="3" id="KW-0539">Nucleus</keyword>
<dbReference type="HOGENOM" id="CLU_788154_0_0_1"/>